<keyword evidence="2" id="KW-1133">Transmembrane helix</keyword>
<evidence type="ECO:0000256" key="2">
    <source>
        <dbReference type="SAM" id="Phobius"/>
    </source>
</evidence>
<accession>A0AAD4QD96</accession>
<evidence type="ECO:0000313" key="3">
    <source>
        <dbReference type="EMBL" id="KAH8990761.1"/>
    </source>
</evidence>
<evidence type="ECO:0000313" key="4">
    <source>
        <dbReference type="Proteomes" id="UP001201163"/>
    </source>
</evidence>
<keyword evidence="2" id="KW-0812">Transmembrane</keyword>
<keyword evidence="2" id="KW-0472">Membrane</keyword>
<reference evidence="3" key="1">
    <citation type="submission" date="2022-01" db="EMBL/GenBank/DDBJ databases">
        <title>Comparative genomics reveals a dynamic genome evolution in the ectomycorrhizal milk-cap (Lactarius) mushrooms.</title>
        <authorList>
            <consortium name="DOE Joint Genome Institute"/>
            <person name="Lebreton A."/>
            <person name="Tang N."/>
            <person name="Kuo A."/>
            <person name="LaButti K."/>
            <person name="Drula E."/>
            <person name="Barry K."/>
            <person name="Clum A."/>
            <person name="Lipzen A."/>
            <person name="Mousain D."/>
            <person name="Ng V."/>
            <person name="Wang R."/>
            <person name="Wang X."/>
            <person name="Dai Y."/>
            <person name="Henrissat B."/>
            <person name="Grigoriev I.V."/>
            <person name="Guerin-Laguette A."/>
            <person name="Yu F."/>
            <person name="Martin F.M."/>
        </authorList>
    </citation>
    <scope>NUCLEOTIDE SEQUENCE</scope>
    <source>
        <strain evidence="3">QP</strain>
    </source>
</reference>
<organism evidence="3 4">
    <name type="scientific">Lactarius akahatsu</name>
    <dbReference type="NCBI Taxonomy" id="416441"/>
    <lineage>
        <taxon>Eukaryota</taxon>
        <taxon>Fungi</taxon>
        <taxon>Dikarya</taxon>
        <taxon>Basidiomycota</taxon>
        <taxon>Agaricomycotina</taxon>
        <taxon>Agaricomycetes</taxon>
        <taxon>Russulales</taxon>
        <taxon>Russulaceae</taxon>
        <taxon>Lactarius</taxon>
    </lineage>
</organism>
<keyword evidence="4" id="KW-1185">Reference proteome</keyword>
<protein>
    <submittedName>
        <fullName evidence="3">Uncharacterized protein</fullName>
    </submittedName>
</protein>
<dbReference type="AlphaFoldDB" id="A0AAD4QD96"/>
<feature type="transmembrane region" description="Helical" evidence="2">
    <location>
        <begin position="89"/>
        <end position="110"/>
    </location>
</feature>
<feature type="transmembrane region" description="Helical" evidence="2">
    <location>
        <begin position="116"/>
        <end position="134"/>
    </location>
</feature>
<feature type="region of interest" description="Disordered" evidence="1">
    <location>
        <begin position="160"/>
        <end position="186"/>
    </location>
</feature>
<gene>
    <name evidence="3" type="ORF">EDB92DRAFT_1816567</name>
</gene>
<dbReference type="EMBL" id="JAKELL010000029">
    <property type="protein sequence ID" value="KAH8990761.1"/>
    <property type="molecule type" value="Genomic_DNA"/>
</dbReference>
<feature type="compositionally biased region" description="Basic and acidic residues" evidence="1">
    <location>
        <begin position="168"/>
        <end position="178"/>
    </location>
</feature>
<dbReference type="Proteomes" id="UP001201163">
    <property type="component" value="Unassembled WGS sequence"/>
</dbReference>
<sequence>MVIVLIAVVIDSWSPHCYRGRHCRCCRDHLDAIAEVVVVASAIAVAEVVAVPLSRSPWSRCRSHLVAGEVSYLVSRNGRMGDRRGRPPVVFTVVVVIVVAVTSPVVIAVATIVGDVAVMVVVVGVGVVRGRVVVVSTRITSAVAEGSSRFHADSEVAASKSSQLGSRSHAESLQDSEKTANTTAPNKAPDVVRRLQVCHGYGGLRLSITMATHFIVLFGPPVFDVFLRAGDHRLRHSIKSFPSPGNLMENKDKNAAYSKQRWVVSYRFGTAMGQRSTFNGRLKEVVLAFTVAPGRLGQRVRLTLPGAEPEDPWDVSYSRYMSSSWTAARPTLRLAPDPATVVAGAVSSHADMGTSF</sequence>
<evidence type="ECO:0000256" key="1">
    <source>
        <dbReference type="SAM" id="MobiDB-lite"/>
    </source>
</evidence>
<proteinExistence type="predicted"/>
<comment type="caution">
    <text evidence="3">The sequence shown here is derived from an EMBL/GenBank/DDBJ whole genome shotgun (WGS) entry which is preliminary data.</text>
</comment>
<name>A0AAD4QD96_9AGAM</name>